<dbReference type="EMBL" id="QJKF01000018">
    <property type="protein sequence ID" value="PXX57388.1"/>
    <property type="molecule type" value="Genomic_DNA"/>
</dbReference>
<dbReference type="RefSeq" id="WP_085998203.1">
    <property type="nucleotide sequence ID" value="NZ_QJKF01000018.1"/>
</dbReference>
<protein>
    <recommendedName>
        <fullName evidence="3">Xaa-Pro dipeptidyl-peptidase-like domain-containing protein</fullName>
    </recommendedName>
</protein>
<organism evidence="1 2">
    <name type="scientific">Nocardia tenerifensis</name>
    <dbReference type="NCBI Taxonomy" id="228006"/>
    <lineage>
        <taxon>Bacteria</taxon>
        <taxon>Bacillati</taxon>
        <taxon>Actinomycetota</taxon>
        <taxon>Actinomycetes</taxon>
        <taxon>Mycobacteriales</taxon>
        <taxon>Nocardiaceae</taxon>
        <taxon>Nocardia</taxon>
    </lineage>
</organism>
<evidence type="ECO:0000313" key="2">
    <source>
        <dbReference type="Proteomes" id="UP000247569"/>
    </source>
</evidence>
<evidence type="ECO:0008006" key="3">
    <source>
        <dbReference type="Google" id="ProtNLM"/>
    </source>
</evidence>
<dbReference type="OrthoDB" id="5240615at2"/>
<name>A0A318JUM3_9NOCA</name>
<proteinExistence type="predicted"/>
<sequence>MTVDWRSARAAMSGRLVDAWLRVPPATIAVPQETRDMTIPMPDGAELLADRLRPPGETPLPVVLIRSPYGRRGAFLASHVVLPVRR</sequence>
<reference evidence="1 2" key="1">
    <citation type="submission" date="2018-05" db="EMBL/GenBank/DDBJ databases">
        <title>Genomic Encyclopedia of Type Strains, Phase IV (KMG-IV): sequencing the most valuable type-strain genomes for metagenomic binning, comparative biology and taxonomic classification.</title>
        <authorList>
            <person name="Goeker M."/>
        </authorList>
    </citation>
    <scope>NUCLEOTIDE SEQUENCE [LARGE SCALE GENOMIC DNA]</scope>
    <source>
        <strain evidence="1 2">DSM 44704</strain>
    </source>
</reference>
<evidence type="ECO:0000313" key="1">
    <source>
        <dbReference type="EMBL" id="PXX57388.1"/>
    </source>
</evidence>
<comment type="caution">
    <text evidence="1">The sequence shown here is derived from an EMBL/GenBank/DDBJ whole genome shotgun (WGS) entry which is preliminary data.</text>
</comment>
<dbReference type="Gene3D" id="3.40.50.1820">
    <property type="entry name" value="alpha/beta hydrolase"/>
    <property type="match status" value="1"/>
</dbReference>
<keyword evidence="2" id="KW-1185">Reference proteome</keyword>
<dbReference type="Proteomes" id="UP000247569">
    <property type="component" value="Unassembled WGS sequence"/>
</dbReference>
<accession>A0A318JUM3</accession>
<dbReference type="AlphaFoldDB" id="A0A318JUM3"/>
<gene>
    <name evidence="1" type="ORF">DFR70_11843</name>
</gene>
<dbReference type="SUPFAM" id="SSF53474">
    <property type="entry name" value="alpha/beta-Hydrolases"/>
    <property type="match status" value="1"/>
</dbReference>
<dbReference type="InterPro" id="IPR029058">
    <property type="entry name" value="AB_hydrolase_fold"/>
</dbReference>